<feature type="region of interest" description="Disordered" evidence="1">
    <location>
        <begin position="299"/>
        <end position="346"/>
    </location>
</feature>
<organism evidence="3 4">
    <name type="scientific">Candolleomyces eurysporus</name>
    <dbReference type="NCBI Taxonomy" id="2828524"/>
    <lineage>
        <taxon>Eukaryota</taxon>
        <taxon>Fungi</taxon>
        <taxon>Dikarya</taxon>
        <taxon>Basidiomycota</taxon>
        <taxon>Agaricomycotina</taxon>
        <taxon>Agaricomycetes</taxon>
        <taxon>Agaricomycetidae</taxon>
        <taxon>Agaricales</taxon>
        <taxon>Agaricineae</taxon>
        <taxon>Psathyrellaceae</taxon>
        <taxon>Candolleomyces</taxon>
    </lineage>
</organism>
<keyword evidence="2" id="KW-0472">Membrane</keyword>
<dbReference type="EMBL" id="JANBPK010000002">
    <property type="protein sequence ID" value="KAJ2937074.1"/>
    <property type="molecule type" value="Genomic_DNA"/>
</dbReference>
<evidence type="ECO:0000256" key="2">
    <source>
        <dbReference type="SAM" id="Phobius"/>
    </source>
</evidence>
<dbReference type="AlphaFoldDB" id="A0A9W8MQL8"/>
<feature type="transmembrane region" description="Helical" evidence="2">
    <location>
        <begin position="365"/>
        <end position="387"/>
    </location>
</feature>
<feature type="transmembrane region" description="Helical" evidence="2">
    <location>
        <begin position="259"/>
        <end position="283"/>
    </location>
</feature>
<keyword evidence="2" id="KW-1133">Transmembrane helix</keyword>
<comment type="caution">
    <text evidence="3">The sequence shown here is derived from an EMBL/GenBank/DDBJ whole genome shotgun (WGS) entry which is preliminary data.</text>
</comment>
<proteinExistence type="predicted"/>
<keyword evidence="2" id="KW-0812">Transmembrane</keyword>
<dbReference type="Proteomes" id="UP001140091">
    <property type="component" value="Unassembled WGS sequence"/>
</dbReference>
<evidence type="ECO:0000313" key="3">
    <source>
        <dbReference type="EMBL" id="KAJ2937074.1"/>
    </source>
</evidence>
<name>A0A9W8MQL8_9AGAR</name>
<evidence type="ECO:0000256" key="1">
    <source>
        <dbReference type="SAM" id="MobiDB-lite"/>
    </source>
</evidence>
<evidence type="ECO:0000313" key="4">
    <source>
        <dbReference type="Proteomes" id="UP001140091"/>
    </source>
</evidence>
<sequence>MDAGAAIHDILWHPQAPRTILIAAAHGIVSCLEFSCGDSDAQQDDRTTAIKVKGFINGMAMDEGGTTVAVAFDMKVQMVPFPFHDGNPTSFAEGPSLPIQATLRGPFDKAKDLSLVPIKYQPIPLQIHFLSRTSVRVTSLAGAQGFELDQDVWHYKWTLPALAGSCMGATAISPSGNVLVSTNLKNEVDWYSLPLRKHQMTTHGEFGVSKRNFILETQFLDETTIVTGHNLGQVPVATKGNIHVSSYLGTKGRHPSQSISAIVTETNVIIAAAIGTGIVLWTIEGDSSIFQSRAHSSPKVSVSSASNPRLERQAISSTSSRPVPRVANTGKLHANPAGNFSSRPDVDALTARPWTRSGKLSFTRVSYSTLVGLGSLGSLLLAIWLVLPTGTPIPEQTGLQIAHLAPRHSVTEGFSSASQYFSTSPSLILLQPTPTPLTTLLTERSRFADLEDSQDEDLPISMIVRSLCVLSIPKPSVHAPSTASYE</sequence>
<dbReference type="OrthoDB" id="3238562at2759"/>
<keyword evidence="4" id="KW-1185">Reference proteome</keyword>
<accession>A0A9W8MQL8</accession>
<feature type="non-terminal residue" evidence="3">
    <location>
        <position position="1"/>
    </location>
</feature>
<protein>
    <submittedName>
        <fullName evidence="3">Uncharacterized protein</fullName>
    </submittedName>
</protein>
<reference evidence="3" key="1">
    <citation type="submission" date="2022-06" db="EMBL/GenBank/DDBJ databases">
        <title>Genome Sequence of Candolleomyces eurysporus.</title>
        <authorList>
            <person name="Buettner E."/>
        </authorList>
    </citation>
    <scope>NUCLEOTIDE SEQUENCE</scope>
    <source>
        <strain evidence="3">VTCC 930004</strain>
    </source>
</reference>
<gene>
    <name evidence="3" type="ORF">H1R20_g31</name>
</gene>